<sequence length="402" mass="43364">MINILVAADDTARLTQIARMVTECGNYRVTRAHGRPSQIEHRTDGLDSFDILLIDGAVTDAAELSAIERICRLHPGLTGILVAADASPHVLLDAMRAGVRDVLQWPIDPAALARGLERAAAQSTRRDAEDTRFVSFMSCKGGTGTSFVASNVAYEIAEVYKRRVLLVDLNQQFADAAFLVSDETPPSTLPQLCAQIERLDGAFLDASVAHVTPTFHVLAGAGDPVKATEMREDALEWILGVAAPRYDFVIFDIGVSVNPLSVVALDRSDQIQLVLQPAMAHVRAGRRLMEILVSLGYPPDQVRLVVNRMTRAGDRTRAALEEVLGLRASCTIPDDADTVREALDLGHPVSCVARGATVARALQGCAKQIVEGDVRARPGASSSEPLMSRLFGRKATPKLKSM</sequence>
<dbReference type="PANTHER" id="PTHR43384">
    <property type="entry name" value="SEPTUM SITE-DETERMINING PROTEIN MIND HOMOLOG, CHLOROPLASTIC-RELATED"/>
    <property type="match status" value="1"/>
</dbReference>
<dbReference type="PROSITE" id="PS50110">
    <property type="entry name" value="RESPONSE_REGULATORY"/>
    <property type="match status" value="1"/>
</dbReference>
<dbReference type="PANTHER" id="PTHR43384:SF13">
    <property type="entry name" value="SLR0110 PROTEIN"/>
    <property type="match status" value="1"/>
</dbReference>
<keyword evidence="1" id="KW-0597">Phosphoprotein</keyword>
<gene>
    <name evidence="4" type="ORF">WI41_14345</name>
</gene>
<dbReference type="GO" id="GO:0051782">
    <property type="term" value="P:negative regulation of cell division"/>
    <property type="evidence" value="ECO:0007669"/>
    <property type="project" value="TreeGrafter"/>
</dbReference>
<feature type="domain" description="Response regulatory" evidence="3">
    <location>
        <begin position="3"/>
        <end position="120"/>
    </location>
</feature>
<feature type="modified residue" description="4-aspartylphosphate" evidence="1">
    <location>
        <position position="55"/>
    </location>
</feature>
<dbReference type="KEGG" id="blat:WK25_18940"/>
<dbReference type="SUPFAM" id="SSF52172">
    <property type="entry name" value="CheY-like"/>
    <property type="match status" value="1"/>
</dbReference>
<evidence type="ECO:0000256" key="1">
    <source>
        <dbReference type="PROSITE-ProRule" id="PRU00169"/>
    </source>
</evidence>
<dbReference type="Pfam" id="PF13614">
    <property type="entry name" value="AAA_31"/>
    <property type="match status" value="1"/>
</dbReference>
<dbReference type="SUPFAM" id="SSF52540">
    <property type="entry name" value="P-loop containing nucleoside triphosphate hydrolases"/>
    <property type="match status" value="1"/>
</dbReference>
<evidence type="ECO:0000313" key="4">
    <source>
        <dbReference type="EMBL" id="KVA08821.1"/>
    </source>
</evidence>
<dbReference type="InterPro" id="IPR025669">
    <property type="entry name" value="AAA_dom"/>
</dbReference>
<name>A0AAP1C8T9_9BURK</name>
<dbReference type="GO" id="GO:0005524">
    <property type="term" value="F:ATP binding"/>
    <property type="evidence" value="ECO:0007669"/>
    <property type="project" value="TreeGrafter"/>
</dbReference>
<dbReference type="Gene3D" id="3.40.50.2300">
    <property type="match status" value="1"/>
</dbReference>
<dbReference type="InterPro" id="IPR001789">
    <property type="entry name" value="Sig_transdc_resp-reg_receiver"/>
</dbReference>
<dbReference type="InterPro" id="IPR027417">
    <property type="entry name" value="P-loop_NTPase"/>
</dbReference>
<dbReference type="InterPro" id="IPR011006">
    <property type="entry name" value="CheY-like_superfamily"/>
</dbReference>
<evidence type="ECO:0000313" key="5">
    <source>
        <dbReference type="Proteomes" id="UP000056450"/>
    </source>
</evidence>
<feature type="compositionally biased region" description="Basic residues" evidence="2">
    <location>
        <begin position="391"/>
        <end position="402"/>
    </location>
</feature>
<dbReference type="GO" id="GO:0000160">
    <property type="term" value="P:phosphorelay signal transduction system"/>
    <property type="evidence" value="ECO:0007669"/>
    <property type="project" value="InterPro"/>
</dbReference>
<evidence type="ECO:0000259" key="3">
    <source>
        <dbReference type="PROSITE" id="PS50110"/>
    </source>
</evidence>
<reference evidence="4 5" key="1">
    <citation type="submission" date="2015-11" db="EMBL/GenBank/DDBJ databases">
        <title>Expanding the genomic diversity of Burkholderia species for the development of highly accurate diagnostics.</title>
        <authorList>
            <person name="Sahl J."/>
            <person name="Keim P."/>
            <person name="Wagner D."/>
        </authorList>
    </citation>
    <scope>NUCLEOTIDE SEQUENCE [LARGE SCALE GENOMIC DNA]</scope>
    <source>
        <strain evidence="4 5">RF32-BP12</strain>
    </source>
</reference>
<feature type="region of interest" description="Disordered" evidence="2">
    <location>
        <begin position="376"/>
        <end position="402"/>
    </location>
</feature>
<proteinExistence type="predicted"/>
<comment type="caution">
    <text evidence="4">The sequence shown here is derived from an EMBL/GenBank/DDBJ whole genome shotgun (WGS) entry which is preliminary data.</text>
</comment>
<dbReference type="GO" id="GO:0005829">
    <property type="term" value="C:cytosol"/>
    <property type="evidence" value="ECO:0007669"/>
    <property type="project" value="TreeGrafter"/>
</dbReference>
<dbReference type="GO" id="GO:0016887">
    <property type="term" value="F:ATP hydrolysis activity"/>
    <property type="evidence" value="ECO:0007669"/>
    <property type="project" value="TreeGrafter"/>
</dbReference>
<dbReference type="AlphaFoldDB" id="A0AAP1C8T9"/>
<dbReference type="InterPro" id="IPR050625">
    <property type="entry name" value="ParA/MinD_ATPase"/>
</dbReference>
<dbReference type="Gene3D" id="3.40.50.300">
    <property type="entry name" value="P-loop containing nucleotide triphosphate hydrolases"/>
    <property type="match status" value="1"/>
</dbReference>
<evidence type="ECO:0000256" key="2">
    <source>
        <dbReference type="SAM" id="MobiDB-lite"/>
    </source>
</evidence>
<dbReference type="GO" id="GO:0009898">
    <property type="term" value="C:cytoplasmic side of plasma membrane"/>
    <property type="evidence" value="ECO:0007669"/>
    <property type="project" value="TreeGrafter"/>
</dbReference>
<dbReference type="RefSeq" id="WP_059545589.1">
    <property type="nucleotide sequence ID" value="NZ_CBCPGW010000022.1"/>
</dbReference>
<accession>A0AAP1C8T9</accession>
<dbReference type="Proteomes" id="UP000056450">
    <property type="component" value="Unassembled WGS sequence"/>
</dbReference>
<organism evidence="4 5">
    <name type="scientific">Burkholderia latens</name>
    <dbReference type="NCBI Taxonomy" id="488446"/>
    <lineage>
        <taxon>Bacteria</taxon>
        <taxon>Pseudomonadati</taxon>
        <taxon>Pseudomonadota</taxon>
        <taxon>Betaproteobacteria</taxon>
        <taxon>Burkholderiales</taxon>
        <taxon>Burkholderiaceae</taxon>
        <taxon>Burkholderia</taxon>
        <taxon>Burkholderia cepacia complex</taxon>
    </lineage>
</organism>
<protein>
    <submittedName>
        <fullName evidence="4">Pilus assembly protein</fullName>
    </submittedName>
</protein>
<dbReference type="EMBL" id="LOTQ01000019">
    <property type="protein sequence ID" value="KVA08821.1"/>
    <property type="molecule type" value="Genomic_DNA"/>
</dbReference>